<comment type="similarity">
    <text evidence="2 5 7">Belongs to the uricase family.</text>
</comment>
<dbReference type="PANTHER" id="PTHR42874">
    <property type="entry name" value="URICASE"/>
    <property type="match status" value="1"/>
</dbReference>
<dbReference type="PIRSF" id="PIRSF000241">
    <property type="entry name" value="Urate_oxidase"/>
    <property type="match status" value="1"/>
</dbReference>
<feature type="binding site" evidence="6">
    <location>
        <position position="200"/>
    </location>
    <ligand>
        <name>urate</name>
        <dbReference type="ChEBI" id="CHEBI:17775"/>
    </ligand>
</feature>
<keyword evidence="3 5" id="KW-0659">Purine metabolism</keyword>
<dbReference type="InterPro" id="IPR002042">
    <property type="entry name" value="Uricase"/>
</dbReference>
<dbReference type="EC" id="1.7.3.3" evidence="5 7"/>
<dbReference type="GO" id="GO:0019628">
    <property type="term" value="P:urate catabolic process"/>
    <property type="evidence" value="ECO:0007669"/>
    <property type="project" value="UniProtKB-UniPathway"/>
</dbReference>
<evidence type="ECO:0000256" key="1">
    <source>
        <dbReference type="ARBA" id="ARBA00004831"/>
    </source>
</evidence>
<dbReference type="GO" id="GO:0004846">
    <property type="term" value="F:urate oxidase activity"/>
    <property type="evidence" value="ECO:0007669"/>
    <property type="project" value="UniProtKB-EC"/>
</dbReference>
<comment type="function">
    <text evidence="5 7">Catalyzes the oxidation of uric acid to 5-hydroxyisourate, which is further processed to form (S)-allantoin.</text>
</comment>
<feature type="binding site" evidence="6">
    <location>
        <position position="200"/>
    </location>
    <ligand>
        <name>5-hydroxyisourate</name>
        <dbReference type="ChEBI" id="CHEBI:18072"/>
    </ligand>
</feature>
<evidence type="ECO:0000256" key="4">
    <source>
        <dbReference type="ARBA" id="ARBA00023002"/>
    </source>
</evidence>
<feature type="binding site" evidence="6">
    <location>
        <position position="275"/>
    </location>
    <ligand>
        <name>urate</name>
        <dbReference type="ChEBI" id="CHEBI:17775"/>
    </ligand>
</feature>
<evidence type="ECO:0000313" key="9">
    <source>
        <dbReference type="Proteomes" id="UP000187465"/>
    </source>
</evidence>
<feature type="binding site" evidence="6">
    <location>
        <position position="74"/>
    </location>
    <ligand>
        <name>5-hydroxyisourate</name>
        <dbReference type="ChEBI" id="CHEBI:18072"/>
    </ligand>
</feature>
<evidence type="ECO:0000256" key="2">
    <source>
        <dbReference type="ARBA" id="ARBA00009760"/>
    </source>
</evidence>
<keyword evidence="4 5" id="KW-0560">Oxidoreductase</keyword>
<comment type="caution">
    <text evidence="8">The sequence shown here is derived from an EMBL/GenBank/DDBJ whole genome shotgun (WGS) entry which is preliminary data.</text>
</comment>
<feature type="binding site" evidence="6">
    <location>
        <position position="74"/>
    </location>
    <ligand>
        <name>urate</name>
        <dbReference type="ChEBI" id="CHEBI:17775"/>
    </ligand>
</feature>
<dbReference type="Pfam" id="PF01014">
    <property type="entry name" value="Uricase"/>
    <property type="match status" value="2"/>
</dbReference>
<accession>A0A1R0X9R7</accession>
<dbReference type="SUPFAM" id="SSF55620">
    <property type="entry name" value="Tetrahydrobiopterin biosynthesis enzymes-like"/>
    <property type="match status" value="2"/>
</dbReference>
<dbReference type="UniPathway" id="UPA00394">
    <property type="reaction ID" value="UER00650"/>
</dbReference>
<proteinExistence type="inferred from homology"/>
<feature type="binding site" evidence="6">
    <location>
        <position position="275"/>
    </location>
    <ligand>
        <name>O2</name>
        <dbReference type="ChEBI" id="CHEBI:15379"/>
    </ligand>
</feature>
<feature type="binding site" evidence="6">
    <location>
        <position position="73"/>
    </location>
    <ligand>
        <name>O2</name>
        <dbReference type="ChEBI" id="CHEBI:15379"/>
    </ligand>
</feature>
<dbReference type="NCBIfam" id="TIGR03383">
    <property type="entry name" value="urate_oxi"/>
    <property type="match status" value="1"/>
</dbReference>
<feature type="binding site" evidence="6">
    <location>
        <position position="249"/>
    </location>
    <ligand>
        <name>5-hydroxyisourate</name>
        <dbReference type="ChEBI" id="CHEBI:18072"/>
    </ligand>
</feature>
<dbReference type="Proteomes" id="UP000187465">
    <property type="component" value="Unassembled WGS sequence"/>
</dbReference>
<evidence type="ECO:0000256" key="7">
    <source>
        <dbReference type="RuleBase" id="RU004455"/>
    </source>
</evidence>
<dbReference type="Gene3D" id="3.10.270.10">
    <property type="entry name" value="Urate Oxidase"/>
    <property type="match status" value="1"/>
</dbReference>
<feature type="binding site" evidence="6">
    <location>
        <position position="183"/>
    </location>
    <ligand>
        <name>urate</name>
        <dbReference type="ChEBI" id="CHEBI:17775"/>
    </ligand>
</feature>
<feature type="binding site" evidence="6">
    <location>
        <position position="73"/>
    </location>
    <ligand>
        <name>urate</name>
        <dbReference type="ChEBI" id="CHEBI:17775"/>
    </ligand>
</feature>
<protein>
    <recommendedName>
        <fullName evidence="5 7">Uricase</fullName>
        <ecNumber evidence="5 7">1.7.3.3</ecNumber>
    </recommendedName>
    <alternativeName>
        <fullName evidence="5">Urate oxidase</fullName>
    </alternativeName>
</protein>
<reference evidence="8 9" key="1">
    <citation type="submission" date="2016-10" db="EMBL/GenBank/DDBJ databases">
        <title>Paenibacillus species isolates.</title>
        <authorList>
            <person name="Beno S.M."/>
        </authorList>
    </citation>
    <scope>NUCLEOTIDE SEQUENCE [LARGE SCALE GENOMIC DNA]</scope>
    <source>
        <strain evidence="8 9">FSL H7-0604</strain>
    </source>
</reference>
<dbReference type="GO" id="GO:0006145">
    <property type="term" value="P:purine nucleobase catabolic process"/>
    <property type="evidence" value="ECO:0007669"/>
    <property type="project" value="TreeGrafter"/>
</dbReference>
<dbReference type="AlphaFoldDB" id="A0A1R0X9R7"/>
<gene>
    <name evidence="8" type="ORF">BJP51_19390</name>
</gene>
<dbReference type="EMBL" id="MKQP01000022">
    <property type="protein sequence ID" value="OMD31404.1"/>
    <property type="molecule type" value="Genomic_DNA"/>
</dbReference>
<dbReference type="PANTHER" id="PTHR42874:SF1">
    <property type="entry name" value="URICASE"/>
    <property type="match status" value="1"/>
</dbReference>
<evidence type="ECO:0000313" key="8">
    <source>
        <dbReference type="EMBL" id="OMD31404.1"/>
    </source>
</evidence>
<dbReference type="PROSITE" id="PS00366">
    <property type="entry name" value="URICASE"/>
    <property type="match status" value="1"/>
</dbReference>
<feature type="binding site" evidence="6">
    <location>
        <position position="249"/>
    </location>
    <ligand>
        <name>urate</name>
        <dbReference type="ChEBI" id="CHEBI:17775"/>
    </ligand>
</feature>
<dbReference type="InterPro" id="IPR019842">
    <property type="entry name" value="Uricase_CS"/>
</dbReference>
<evidence type="ECO:0000256" key="5">
    <source>
        <dbReference type="PIRNR" id="PIRNR000241"/>
    </source>
</evidence>
<evidence type="ECO:0000256" key="3">
    <source>
        <dbReference type="ARBA" id="ARBA00022631"/>
    </source>
</evidence>
<evidence type="ECO:0000256" key="6">
    <source>
        <dbReference type="PIRSR" id="PIRSR000241-2"/>
    </source>
</evidence>
<name>A0A1R0X9R7_9BACL</name>
<organism evidence="8 9">
    <name type="scientific">Paenibacillus odorifer</name>
    <dbReference type="NCBI Taxonomy" id="189426"/>
    <lineage>
        <taxon>Bacteria</taxon>
        <taxon>Bacillati</taxon>
        <taxon>Bacillota</taxon>
        <taxon>Bacilli</taxon>
        <taxon>Bacillales</taxon>
        <taxon>Paenibacillaceae</taxon>
        <taxon>Paenibacillus</taxon>
    </lineage>
</organism>
<dbReference type="PRINTS" id="PR00093">
    <property type="entry name" value="URICASE"/>
</dbReference>
<sequence length="316" mass="35070">MLEPINGRTMFYGKSDVLTYRTYAKPLAVTPVPESSFTGCDNIIFAHNITFAVTGEAFLPSFSEGDNSMVVATDSMKNFILRNTADYTGSTTEGLLQLLSSRFLDKYDHVTAVSVSADRLPFEQVMVPGGEGLKQSHLVLRHSNNESYSASLTIKRGENGTEVIAHECRLKDLQLIKVSGSSFYGFVRDEYTTLPESFDRPLYIFLNINWTYSGVEHALDGDLGQYVAAEQVRDIAHSAFHELNSPSIQSLIYQIGLRVLSRFPQLATVSFESNNRTWETIVEPEETKGGVFTEPRPPYGFQGFSVSRADLAGETA</sequence>
<dbReference type="RefSeq" id="WP_036680024.1">
    <property type="nucleotide sequence ID" value="NZ_MKQP01000022.1"/>
</dbReference>
<feature type="binding site" evidence="6">
    <location>
        <position position="73"/>
    </location>
    <ligand>
        <name>5-hydroxyisourate</name>
        <dbReference type="ChEBI" id="CHEBI:18072"/>
    </ligand>
</feature>
<feature type="binding site" evidence="6">
    <location>
        <position position="275"/>
    </location>
    <ligand>
        <name>5-hydroxyisourate</name>
        <dbReference type="ChEBI" id="CHEBI:18072"/>
    </ligand>
</feature>
<comment type="catalytic activity">
    <reaction evidence="5 7">
        <text>urate + O2 + H2O = 5-hydroxyisourate + H2O2</text>
        <dbReference type="Rhea" id="RHEA:21368"/>
        <dbReference type="ChEBI" id="CHEBI:15377"/>
        <dbReference type="ChEBI" id="CHEBI:15379"/>
        <dbReference type="ChEBI" id="CHEBI:16240"/>
        <dbReference type="ChEBI" id="CHEBI:17775"/>
        <dbReference type="ChEBI" id="CHEBI:18072"/>
        <dbReference type="EC" id="1.7.3.3"/>
    </reaction>
</comment>
<feature type="binding site" evidence="6">
    <location>
        <position position="183"/>
    </location>
    <ligand>
        <name>5-hydroxyisourate</name>
        <dbReference type="ChEBI" id="CHEBI:18072"/>
    </ligand>
</feature>
<comment type="pathway">
    <text evidence="1 5">Purine metabolism; urate degradation; (S)-allantoin from urate: step 1/3.</text>
</comment>